<dbReference type="Gene3D" id="3.60.10.10">
    <property type="entry name" value="Endonuclease/exonuclease/phosphatase"/>
    <property type="match status" value="1"/>
</dbReference>
<feature type="compositionally biased region" description="Basic and acidic residues" evidence="2">
    <location>
        <begin position="266"/>
        <end position="278"/>
    </location>
</feature>
<comment type="caution">
    <text evidence="4">The sequence shown here is derived from an EMBL/GenBank/DDBJ whole genome shotgun (WGS) entry which is preliminary data.</text>
</comment>
<dbReference type="Proteomes" id="UP001054252">
    <property type="component" value="Unassembled WGS sequence"/>
</dbReference>
<dbReference type="PANTHER" id="PTHR31286">
    <property type="entry name" value="GLYCINE-RICH CELL WALL STRUCTURAL PROTEIN 1.8-LIKE"/>
    <property type="match status" value="1"/>
</dbReference>
<dbReference type="GO" id="GO:0003676">
    <property type="term" value="F:nucleic acid binding"/>
    <property type="evidence" value="ECO:0007669"/>
    <property type="project" value="InterPro"/>
</dbReference>
<name>A0AAV5MQK4_9ROSI</name>
<protein>
    <recommendedName>
        <fullName evidence="3">CCHC-type domain-containing protein</fullName>
    </recommendedName>
</protein>
<evidence type="ECO:0000256" key="2">
    <source>
        <dbReference type="SAM" id="MobiDB-lite"/>
    </source>
</evidence>
<dbReference type="EMBL" id="BPVZ01000630">
    <property type="protein sequence ID" value="GKV52195.1"/>
    <property type="molecule type" value="Genomic_DNA"/>
</dbReference>
<dbReference type="GO" id="GO:0008270">
    <property type="term" value="F:zinc ion binding"/>
    <property type="evidence" value="ECO:0007669"/>
    <property type="project" value="UniProtKB-KW"/>
</dbReference>
<dbReference type="InterPro" id="IPR001878">
    <property type="entry name" value="Znf_CCHC"/>
</dbReference>
<dbReference type="InterPro" id="IPR040256">
    <property type="entry name" value="At4g02000-like"/>
</dbReference>
<dbReference type="PANTHER" id="PTHR31286:SF153">
    <property type="entry name" value="DUF4283 DOMAIN PROTEIN"/>
    <property type="match status" value="1"/>
</dbReference>
<dbReference type="Pfam" id="PF14392">
    <property type="entry name" value="zf-CCHC_4"/>
    <property type="match status" value="1"/>
</dbReference>
<feature type="region of interest" description="Disordered" evidence="2">
    <location>
        <begin position="258"/>
        <end position="278"/>
    </location>
</feature>
<evidence type="ECO:0000256" key="1">
    <source>
        <dbReference type="PROSITE-ProRule" id="PRU00047"/>
    </source>
</evidence>
<keyword evidence="5" id="KW-1185">Reference proteome</keyword>
<gene>
    <name evidence="4" type="ORF">SLEP1_g58784</name>
</gene>
<dbReference type="InterPro" id="IPR025836">
    <property type="entry name" value="Zn_knuckle_CX2CX4HX4C"/>
</dbReference>
<dbReference type="InterPro" id="IPR025558">
    <property type="entry name" value="DUF4283"/>
</dbReference>
<reference evidence="4 5" key="1">
    <citation type="journal article" date="2021" name="Commun. Biol.">
        <title>The genome of Shorea leprosula (Dipterocarpaceae) highlights the ecological relevance of drought in aseasonal tropical rainforests.</title>
        <authorList>
            <person name="Ng K.K.S."/>
            <person name="Kobayashi M.J."/>
            <person name="Fawcett J.A."/>
            <person name="Hatakeyama M."/>
            <person name="Paape T."/>
            <person name="Ng C.H."/>
            <person name="Ang C.C."/>
            <person name="Tnah L.H."/>
            <person name="Lee C.T."/>
            <person name="Nishiyama T."/>
            <person name="Sese J."/>
            <person name="O'Brien M.J."/>
            <person name="Copetti D."/>
            <person name="Mohd Noor M.I."/>
            <person name="Ong R.C."/>
            <person name="Putra M."/>
            <person name="Sireger I.Z."/>
            <person name="Indrioko S."/>
            <person name="Kosugi Y."/>
            <person name="Izuno A."/>
            <person name="Isagi Y."/>
            <person name="Lee S.L."/>
            <person name="Shimizu K.K."/>
        </authorList>
    </citation>
    <scope>NUCLEOTIDE SEQUENCE [LARGE SCALE GENOMIC DNA]</scope>
    <source>
        <strain evidence="4">214</strain>
    </source>
</reference>
<evidence type="ECO:0000313" key="5">
    <source>
        <dbReference type="Proteomes" id="UP001054252"/>
    </source>
</evidence>
<organism evidence="4 5">
    <name type="scientific">Rubroshorea leprosula</name>
    <dbReference type="NCBI Taxonomy" id="152421"/>
    <lineage>
        <taxon>Eukaryota</taxon>
        <taxon>Viridiplantae</taxon>
        <taxon>Streptophyta</taxon>
        <taxon>Embryophyta</taxon>
        <taxon>Tracheophyta</taxon>
        <taxon>Spermatophyta</taxon>
        <taxon>Magnoliopsida</taxon>
        <taxon>eudicotyledons</taxon>
        <taxon>Gunneridae</taxon>
        <taxon>Pentapetalae</taxon>
        <taxon>rosids</taxon>
        <taxon>malvids</taxon>
        <taxon>Malvales</taxon>
        <taxon>Dipterocarpaceae</taxon>
        <taxon>Rubroshorea</taxon>
    </lineage>
</organism>
<keyword evidence="1" id="KW-0863">Zinc-finger</keyword>
<evidence type="ECO:0000259" key="3">
    <source>
        <dbReference type="PROSITE" id="PS50158"/>
    </source>
</evidence>
<keyword evidence="1" id="KW-0479">Metal-binding</keyword>
<keyword evidence="1" id="KW-0862">Zinc</keyword>
<dbReference type="Pfam" id="PF14111">
    <property type="entry name" value="DUF4283"/>
    <property type="match status" value="1"/>
</dbReference>
<dbReference type="InterPro" id="IPR036691">
    <property type="entry name" value="Endo/exonu/phosph_ase_sf"/>
</dbReference>
<proteinExistence type="predicted"/>
<accession>A0AAV5MQK4</accession>
<dbReference type="InterPro" id="IPR005135">
    <property type="entry name" value="Endo/exonuclease/phosphatase"/>
</dbReference>
<dbReference type="SUPFAM" id="SSF56219">
    <property type="entry name" value="DNase I-like"/>
    <property type="match status" value="1"/>
</dbReference>
<sequence length="663" mass="76032">MAEPSIRDLTVALGGKLSLTAEEDVGLDLDADEQNNQSMGAAKWCLVGTLLIRRRYNLEALENTLASVWWPIKGMHMRILGENLFAFYFFHPVDMQRVLAKGPWHFVNHTMILKEAHGGRQIKKEDMFEVPFWIQIHGDGDAWGSEFIRVRVDIDTKKPLRRGMKLSLKDEPIWVSFRYERLQNFCYCCGKLDHVDRDCELGLEMDIVGTMNRPYNDTLRAVSQRAQLAKSTSTGKWLRDGSGNYVVEEARWRRARPNMESPRAWDTQESHKGGNSRDRWAEGAHMGANHGRECYGLHSLDFNVEDVIHNISPRLIPLSTGGDVRKEVNDNTRSGKTNGDMGKLMEKALEWENIQKISSSQPDANGPQLDDARQTHMLQNPAQNDQGKELSPVFTFTSKPDAEGTSMKTRAWKKEARHRRTTTMVVFLCETLLDKRSMERVRRRLGFQNCFTVERVGRSGGLAMMWGKDVQLHLKSYSTNHIDMEVQAVGGTKWRFTGFYGYPERHNRRKSWVLIRELAGKSSFPWLIGGDFNDILSLDEKVGGGPQPDWMLRGFQEVINDCNLTEIQMVRGWFTWRRGRTEEKLDHCLGTISWRNLFPLAKKRRETQSCMKLFCTLEEKPPENLFCTEGEGQPHKSALQIENARPKSVCRRATLPPSLLGRS</sequence>
<dbReference type="AlphaFoldDB" id="A0AAV5MQK4"/>
<dbReference type="PROSITE" id="PS50158">
    <property type="entry name" value="ZF_CCHC"/>
    <property type="match status" value="1"/>
</dbReference>
<feature type="domain" description="CCHC-type" evidence="3">
    <location>
        <begin position="186"/>
        <end position="199"/>
    </location>
</feature>
<dbReference type="Pfam" id="PF03372">
    <property type="entry name" value="Exo_endo_phos"/>
    <property type="match status" value="1"/>
</dbReference>
<dbReference type="GO" id="GO:0003824">
    <property type="term" value="F:catalytic activity"/>
    <property type="evidence" value="ECO:0007669"/>
    <property type="project" value="InterPro"/>
</dbReference>
<evidence type="ECO:0000313" key="4">
    <source>
        <dbReference type="EMBL" id="GKV52195.1"/>
    </source>
</evidence>